<keyword evidence="12" id="KW-0732">Signal</keyword>
<evidence type="ECO:0000256" key="1">
    <source>
        <dbReference type="ARBA" id="ARBA00004141"/>
    </source>
</evidence>
<dbReference type="GO" id="GO:0045259">
    <property type="term" value="C:proton-transporting ATP synthase complex"/>
    <property type="evidence" value="ECO:0007669"/>
    <property type="project" value="UniProtKB-KW"/>
</dbReference>
<feature type="region of interest" description="Disordered" evidence="11">
    <location>
        <begin position="308"/>
        <end position="337"/>
    </location>
</feature>
<keyword evidence="5" id="KW-0812">Transmembrane</keyword>
<keyword evidence="9" id="KW-0472">Membrane</keyword>
<evidence type="ECO:0000256" key="2">
    <source>
        <dbReference type="ARBA" id="ARBA00006810"/>
    </source>
</evidence>
<dbReference type="SUPFAM" id="SSF81336">
    <property type="entry name" value="F1F0 ATP synthase subunit A"/>
    <property type="match status" value="1"/>
</dbReference>
<evidence type="ECO:0000256" key="12">
    <source>
        <dbReference type="SAM" id="SignalP"/>
    </source>
</evidence>
<comment type="similarity">
    <text evidence="2">Belongs to the ATPase A chain family.</text>
</comment>
<feature type="signal peptide" evidence="12">
    <location>
        <begin position="1"/>
        <end position="20"/>
    </location>
</feature>
<sequence>MDDPWSWYWGACACCFRSLATLEMQSWTRLAGDLPTVRAALLYGGSGLTPRRLEHVFVACASVAGVYQADGSTGLHDLPMPTDGGGGGGGGSVQQQRQYELVLPRGRAGGAGPTTGGRYGAASKGLETLRRSLPAGQQGVMQGSTGWTLLRSDSEGAAQVQSGATVNSVLIGIYRFWRSQAPMDKPHAPVDDRMLPSIVAASDQRAAVGTWATALFCTILASNLLGLVPTNEAPTAGLGFATGLGVSVWATATTLGLYKLGFNFPGHFIPGPKRSDAGSKRTIALARSSMYFPPDHPQAPSVAIVGSRRRRFPPRAGAPPSVQQPTLRATLPSRCGT</sequence>
<evidence type="ECO:0000256" key="3">
    <source>
        <dbReference type="ARBA" id="ARBA00022448"/>
    </source>
</evidence>
<evidence type="ECO:0000256" key="5">
    <source>
        <dbReference type="ARBA" id="ARBA00022692"/>
    </source>
</evidence>
<gene>
    <name evidence="13" type="ORF">TSOC_011431</name>
</gene>
<evidence type="ECO:0000256" key="11">
    <source>
        <dbReference type="SAM" id="MobiDB-lite"/>
    </source>
</evidence>
<reference evidence="13 14" key="1">
    <citation type="journal article" date="2017" name="Mol. Biol. Evol.">
        <title>The 4-celled Tetrabaena socialis nuclear genome reveals the essential components for genetic control of cell number at the origin of multicellularity in the volvocine lineage.</title>
        <authorList>
            <person name="Featherston J."/>
            <person name="Arakaki Y."/>
            <person name="Hanschen E.R."/>
            <person name="Ferris P.J."/>
            <person name="Michod R.E."/>
            <person name="Olson B.J.S.C."/>
            <person name="Nozaki H."/>
            <person name="Durand P.M."/>
        </authorList>
    </citation>
    <scope>NUCLEOTIDE SEQUENCE [LARGE SCALE GENOMIC DNA]</scope>
    <source>
        <strain evidence="13 14">NIES-571</strain>
    </source>
</reference>
<comment type="caution">
    <text evidence="13">The sequence shown here is derived from an EMBL/GenBank/DDBJ whole genome shotgun (WGS) entry which is preliminary data.</text>
</comment>
<evidence type="ECO:0000256" key="6">
    <source>
        <dbReference type="ARBA" id="ARBA00022781"/>
    </source>
</evidence>
<accession>A0A2J7ZQP1</accession>
<keyword evidence="10" id="KW-0066">ATP synthesis</keyword>
<organism evidence="13 14">
    <name type="scientific">Tetrabaena socialis</name>
    <dbReference type="NCBI Taxonomy" id="47790"/>
    <lineage>
        <taxon>Eukaryota</taxon>
        <taxon>Viridiplantae</taxon>
        <taxon>Chlorophyta</taxon>
        <taxon>core chlorophytes</taxon>
        <taxon>Chlorophyceae</taxon>
        <taxon>CS clade</taxon>
        <taxon>Chlamydomonadales</taxon>
        <taxon>Tetrabaenaceae</taxon>
        <taxon>Tetrabaena</taxon>
    </lineage>
</organism>
<dbReference type="GO" id="GO:0006754">
    <property type="term" value="P:ATP biosynthetic process"/>
    <property type="evidence" value="ECO:0007669"/>
    <property type="project" value="UniProtKB-KW"/>
</dbReference>
<feature type="chain" id="PRO_5014334856" evidence="12">
    <location>
        <begin position="21"/>
        <end position="337"/>
    </location>
</feature>
<evidence type="ECO:0000256" key="9">
    <source>
        <dbReference type="ARBA" id="ARBA00023136"/>
    </source>
</evidence>
<dbReference type="AlphaFoldDB" id="A0A2J7ZQP1"/>
<evidence type="ECO:0000313" key="14">
    <source>
        <dbReference type="Proteomes" id="UP000236333"/>
    </source>
</evidence>
<evidence type="ECO:0000256" key="4">
    <source>
        <dbReference type="ARBA" id="ARBA00022547"/>
    </source>
</evidence>
<dbReference type="OrthoDB" id="5976622at2759"/>
<keyword evidence="14" id="KW-1185">Reference proteome</keyword>
<keyword evidence="7" id="KW-1133">Transmembrane helix</keyword>
<dbReference type="GO" id="GO:1902600">
    <property type="term" value="P:proton transmembrane transport"/>
    <property type="evidence" value="ECO:0007669"/>
    <property type="project" value="UniProtKB-KW"/>
</dbReference>
<dbReference type="EMBL" id="PGGS01000628">
    <property type="protein sequence ID" value="PNH02579.1"/>
    <property type="molecule type" value="Genomic_DNA"/>
</dbReference>
<keyword evidence="3" id="KW-0813">Transport</keyword>
<keyword evidence="8" id="KW-0406">Ion transport</keyword>
<proteinExistence type="inferred from homology"/>
<dbReference type="Gene3D" id="1.20.120.220">
    <property type="entry name" value="ATP synthase, F0 complex, subunit A"/>
    <property type="match status" value="1"/>
</dbReference>
<evidence type="ECO:0000256" key="7">
    <source>
        <dbReference type="ARBA" id="ARBA00022989"/>
    </source>
</evidence>
<keyword evidence="4" id="KW-0138">CF(0)</keyword>
<evidence type="ECO:0000256" key="8">
    <source>
        <dbReference type="ARBA" id="ARBA00023065"/>
    </source>
</evidence>
<dbReference type="Pfam" id="PF00119">
    <property type="entry name" value="ATP-synt_A"/>
    <property type="match status" value="1"/>
</dbReference>
<protein>
    <submittedName>
        <fullName evidence="13">Uncharacterized protein</fullName>
    </submittedName>
</protein>
<dbReference type="InterPro" id="IPR035908">
    <property type="entry name" value="F0_ATP_A_sf"/>
</dbReference>
<comment type="subcellular location">
    <subcellularLocation>
        <location evidence="1">Membrane</location>
        <topology evidence="1">Multi-pass membrane protein</topology>
    </subcellularLocation>
</comment>
<keyword evidence="6" id="KW-0375">Hydrogen ion transport</keyword>
<evidence type="ECO:0000313" key="13">
    <source>
        <dbReference type="EMBL" id="PNH02579.1"/>
    </source>
</evidence>
<dbReference type="Proteomes" id="UP000236333">
    <property type="component" value="Unassembled WGS sequence"/>
</dbReference>
<name>A0A2J7ZQP1_9CHLO</name>
<evidence type="ECO:0000256" key="10">
    <source>
        <dbReference type="ARBA" id="ARBA00023310"/>
    </source>
</evidence>
<dbReference type="InterPro" id="IPR000568">
    <property type="entry name" value="ATP_synth_F0_asu"/>
</dbReference>